<dbReference type="EMBL" id="GGEC01081938">
    <property type="protein sequence ID" value="MBX62422.1"/>
    <property type="molecule type" value="Transcribed_RNA"/>
</dbReference>
<evidence type="ECO:0000313" key="1">
    <source>
        <dbReference type="EMBL" id="MBX62422.1"/>
    </source>
</evidence>
<sequence length="56" mass="6581">MYHASQVKFDDLQIDYLACNLWVLNVKSLPERMKFKKCACLTKFNHQFTNKGNSLV</sequence>
<reference evidence="1" key="1">
    <citation type="submission" date="2018-02" db="EMBL/GenBank/DDBJ databases">
        <title>Rhizophora mucronata_Transcriptome.</title>
        <authorList>
            <person name="Meera S.P."/>
            <person name="Sreeshan A."/>
            <person name="Augustine A."/>
        </authorList>
    </citation>
    <scope>NUCLEOTIDE SEQUENCE</scope>
    <source>
        <tissue evidence="1">Leaf</tissue>
    </source>
</reference>
<name>A0A2P2Q608_RHIMU</name>
<organism evidence="1">
    <name type="scientific">Rhizophora mucronata</name>
    <name type="common">Asiatic mangrove</name>
    <dbReference type="NCBI Taxonomy" id="61149"/>
    <lineage>
        <taxon>Eukaryota</taxon>
        <taxon>Viridiplantae</taxon>
        <taxon>Streptophyta</taxon>
        <taxon>Embryophyta</taxon>
        <taxon>Tracheophyta</taxon>
        <taxon>Spermatophyta</taxon>
        <taxon>Magnoliopsida</taxon>
        <taxon>eudicotyledons</taxon>
        <taxon>Gunneridae</taxon>
        <taxon>Pentapetalae</taxon>
        <taxon>rosids</taxon>
        <taxon>fabids</taxon>
        <taxon>Malpighiales</taxon>
        <taxon>Rhizophoraceae</taxon>
        <taxon>Rhizophora</taxon>
    </lineage>
</organism>
<dbReference type="AlphaFoldDB" id="A0A2P2Q608"/>
<proteinExistence type="predicted"/>
<accession>A0A2P2Q608</accession>
<protein>
    <submittedName>
        <fullName evidence="1">Uncharacterized protein</fullName>
    </submittedName>
</protein>